<dbReference type="GO" id="GO:0036503">
    <property type="term" value="P:ERAD pathway"/>
    <property type="evidence" value="ECO:0007669"/>
    <property type="project" value="TreeGrafter"/>
</dbReference>
<feature type="region of interest" description="Disordered" evidence="2">
    <location>
        <begin position="448"/>
        <end position="475"/>
    </location>
</feature>
<dbReference type="InterPro" id="IPR029071">
    <property type="entry name" value="Ubiquitin-like_domsf"/>
</dbReference>
<dbReference type="PANTHER" id="PTHR46424">
    <property type="entry name" value="UBX DOMAIN-CONTAINING PROTEIN 4"/>
    <property type="match status" value="1"/>
</dbReference>
<dbReference type="Pfam" id="PF23187">
    <property type="entry name" value="UBX7_N"/>
    <property type="match status" value="1"/>
</dbReference>
<feature type="region of interest" description="Disordered" evidence="2">
    <location>
        <begin position="145"/>
        <end position="195"/>
    </location>
</feature>
<sequence>MSQVTDNTPMIIDFSTDSIAAIQASLTLKKPLMLYIETEVETENSNDSVNEWIDMILTNNEFVSNDTKKIILTHFLRLKITKNSQDFNNLVSIIPAFHNILTPCILFIFAGQVIDHIPQDLDPKDVDTKINDLIKKLSSSNLINTSNNVNNDTSDLTPSIPNTDQSTNQSDISNNNTNNVTIPTPIPTNNRVPKKVSTKSEFKTLKEEAAEFAAQKYRENLIKQQNQAKKDRERILQLMEQDRRELENRKLEKIVSPNLDNDTKIHENLHNAKIQNSEIYTIQIKLFDGTTIRHQFKSNTKLLNVREYILKEYPDYNITPFYFFKNIDRTTLGEADENKPLTYLNLNMCTLILKPLEHDETFKVSVAHNNGTFNWLKKKINSYWWPKEEIHQIDTNHSNRNDTVESDSDCDTAYHTPILSSTPSSSSIRPIVSSFNLYGSQGLISSTTNSSDHINTVDAENDESKDKLAESTNTDHNTYTVKDVDDVPIHNGNSISLKFSDEDK</sequence>
<dbReference type="Proteomes" id="UP001378960">
    <property type="component" value="Unassembled WGS sequence"/>
</dbReference>
<evidence type="ECO:0000313" key="4">
    <source>
        <dbReference type="EMBL" id="GMM48054.1"/>
    </source>
</evidence>
<dbReference type="AlphaFoldDB" id="A0AAV5R909"/>
<feature type="compositionally biased region" description="Low complexity" evidence="2">
    <location>
        <begin position="145"/>
        <end position="157"/>
    </location>
</feature>
<dbReference type="PROSITE" id="PS50033">
    <property type="entry name" value="UBX"/>
    <property type="match status" value="1"/>
</dbReference>
<feature type="compositionally biased region" description="Low complexity" evidence="2">
    <location>
        <begin position="166"/>
        <end position="190"/>
    </location>
</feature>
<accession>A0AAV5R909</accession>
<dbReference type="Gene3D" id="3.10.20.90">
    <property type="entry name" value="Phosphatidylinositol 3-kinase Catalytic Subunit, Chain A, domain 1"/>
    <property type="match status" value="1"/>
</dbReference>
<dbReference type="CDD" id="cd01767">
    <property type="entry name" value="UBX"/>
    <property type="match status" value="1"/>
</dbReference>
<evidence type="ECO:0000256" key="1">
    <source>
        <dbReference type="SAM" id="Coils"/>
    </source>
</evidence>
<evidence type="ECO:0000256" key="2">
    <source>
        <dbReference type="SAM" id="MobiDB-lite"/>
    </source>
</evidence>
<keyword evidence="5" id="KW-1185">Reference proteome</keyword>
<dbReference type="SUPFAM" id="SSF54236">
    <property type="entry name" value="Ubiquitin-like"/>
    <property type="match status" value="1"/>
</dbReference>
<dbReference type="EMBL" id="BTGB01000009">
    <property type="protein sequence ID" value="GMM48054.1"/>
    <property type="molecule type" value="Genomic_DNA"/>
</dbReference>
<evidence type="ECO:0000313" key="5">
    <source>
        <dbReference type="Proteomes" id="UP001378960"/>
    </source>
</evidence>
<protein>
    <submittedName>
        <fullName evidence="4">Ubx7 protein</fullName>
    </submittedName>
</protein>
<organism evidence="4 5">
    <name type="scientific">Pichia kluyveri</name>
    <name type="common">Yeast</name>
    <dbReference type="NCBI Taxonomy" id="36015"/>
    <lineage>
        <taxon>Eukaryota</taxon>
        <taxon>Fungi</taxon>
        <taxon>Dikarya</taxon>
        <taxon>Ascomycota</taxon>
        <taxon>Saccharomycotina</taxon>
        <taxon>Pichiomycetes</taxon>
        <taxon>Pichiales</taxon>
        <taxon>Pichiaceae</taxon>
        <taxon>Pichia</taxon>
    </lineage>
</organism>
<dbReference type="InterPro" id="IPR001012">
    <property type="entry name" value="UBX_dom"/>
</dbReference>
<name>A0AAV5R909_PICKL</name>
<dbReference type="Pfam" id="PF00789">
    <property type="entry name" value="UBX"/>
    <property type="match status" value="1"/>
</dbReference>
<comment type="caution">
    <text evidence="4">The sequence shown here is derived from an EMBL/GenBank/DDBJ whole genome shotgun (WGS) entry which is preliminary data.</text>
</comment>
<dbReference type="GO" id="GO:0005783">
    <property type="term" value="C:endoplasmic reticulum"/>
    <property type="evidence" value="ECO:0007669"/>
    <property type="project" value="TreeGrafter"/>
</dbReference>
<gene>
    <name evidence="4" type="ORF">DAPK24_046520</name>
</gene>
<feature type="coiled-coil region" evidence="1">
    <location>
        <begin position="214"/>
        <end position="249"/>
    </location>
</feature>
<reference evidence="4 5" key="1">
    <citation type="journal article" date="2023" name="Elife">
        <title>Identification of key yeast species and microbe-microbe interactions impacting larval growth of Drosophila in the wild.</title>
        <authorList>
            <person name="Mure A."/>
            <person name="Sugiura Y."/>
            <person name="Maeda R."/>
            <person name="Honda K."/>
            <person name="Sakurai N."/>
            <person name="Takahashi Y."/>
            <person name="Watada M."/>
            <person name="Katoh T."/>
            <person name="Gotoh A."/>
            <person name="Gotoh Y."/>
            <person name="Taniguchi I."/>
            <person name="Nakamura K."/>
            <person name="Hayashi T."/>
            <person name="Katayama T."/>
            <person name="Uemura T."/>
            <person name="Hattori Y."/>
        </authorList>
    </citation>
    <scope>NUCLEOTIDE SEQUENCE [LARGE SCALE GENOMIC DNA]</scope>
    <source>
        <strain evidence="4 5">PK-24</strain>
    </source>
</reference>
<feature type="domain" description="UBX" evidence="3">
    <location>
        <begin position="275"/>
        <end position="354"/>
    </location>
</feature>
<keyword evidence="1" id="KW-0175">Coiled coil</keyword>
<dbReference type="SMART" id="SM00166">
    <property type="entry name" value="UBX"/>
    <property type="match status" value="1"/>
</dbReference>
<proteinExistence type="predicted"/>
<evidence type="ECO:0000259" key="3">
    <source>
        <dbReference type="PROSITE" id="PS50033"/>
    </source>
</evidence>
<dbReference type="PANTHER" id="PTHR46424:SF1">
    <property type="entry name" value="UBX DOMAIN-CONTAINING PROTEIN 4"/>
    <property type="match status" value="1"/>
</dbReference>